<dbReference type="Pfam" id="PF22942">
    <property type="entry name" value="DUF7025"/>
    <property type="match status" value="1"/>
</dbReference>
<dbReference type="PANTHER" id="PTHR46411">
    <property type="entry name" value="FAMILY ATPASE, PUTATIVE-RELATED"/>
    <property type="match status" value="1"/>
</dbReference>
<dbReference type="RefSeq" id="XP_070893586.1">
    <property type="nucleotide sequence ID" value="XM_071048717.1"/>
</dbReference>
<sequence length="623" mass="71875">MTQIPLQKHEDSSNDLEQGKVESEVPWSQSTMDDAFYAAPQVLFNQSAGDDQSEDDAEWDSALNEVFIEPPVWQRQEDASAEGRYTLQFLTKGAQTHDFLENNDISWLVFKTYTTDLLGRPLTEMHPDFEKLFPNFDARQEISAPYLFWFTFRSGFSSALGSLSPRHRALIQNLGKYISDQYGEIYARVDDQLLRGVVSAETMKYLVKPGDVLVSEEDGAIQAYLAASWAKEVTLDSSHAHHKSGPRRWEISAWSYGVDGTFYIKDSTLEMELDVRGPEDKVDLRQLNMMPIQYTALETSMALQERGKNYWRCREKRLVSYYERNLSENNPKRKKMSPLLMSYLFLFPPTIPGYSLSSKKRANLEIDRIQAVQWNKRAFENLEIGFQDKRLLEAAVTTRLNPRSGIDIIEGKDDSLKILLHGSSRTGKTYTAESLAELVEKPLYRITCADLGTEPKETERCMKTALYLGKRWDCIILLDDIGIFLEADTLRDVKHNALLAVLLRSLELYSGMVILTARYNGTVNEAFRSRVRFCFHYQYPTRDQRRRLWQNFIGRVKAVDQLNIDQRYPENHFDELAEIMMNGRQIRDTITTARQFAKHKGWKTEYGDLKHVIDLARDRGGGF</sequence>
<evidence type="ECO:0000313" key="3">
    <source>
        <dbReference type="EMBL" id="KAL2839543.1"/>
    </source>
</evidence>
<evidence type="ECO:0000313" key="4">
    <source>
        <dbReference type="Proteomes" id="UP001610444"/>
    </source>
</evidence>
<dbReference type="InterPro" id="IPR003593">
    <property type="entry name" value="AAA+_ATPase"/>
</dbReference>
<keyword evidence="4" id="KW-1185">Reference proteome</keyword>
<feature type="region of interest" description="Disordered" evidence="1">
    <location>
        <begin position="1"/>
        <end position="27"/>
    </location>
</feature>
<dbReference type="GeneID" id="98163881"/>
<evidence type="ECO:0000259" key="2">
    <source>
        <dbReference type="SMART" id="SM00382"/>
    </source>
</evidence>
<dbReference type="Proteomes" id="UP001610444">
    <property type="component" value="Unassembled WGS sequence"/>
</dbReference>
<evidence type="ECO:0000256" key="1">
    <source>
        <dbReference type="SAM" id="MobiDB-lite"/>
    </source>
</evidence>
<protein>
    <recommendedName>
        <fullName evidence="2">AAA+ ATPase domain-containing protein</fullName>
    </recommendedName>
</protein>
<dbReference type="InterPro" id="IPR003959">
    <property type="entry name" value="ATPase_AAA_core"/>
</dbReference>
<name>A0ABR4JHN1_9EURO</name>
<dbReference type="SUPFAM" id="SSF52540">
    <property type="entry name" value="P-loop containing nucleoside triphosphate hydrolases"/>
    <property type="match status" value="1"/>
</dbReference>
<proteinExistence type="predicted"/>
<gene>
    <name evidence="3" type="ORF">BJX68DRAFT_279366</name>
</gene>
<dbReference type="InterPro" id="IPR027417">
    <property type="entry name" value="P-loop_NTPase"/>
</dbReference>
<accession>A0ABR4JHN1</accession>
<feature type="domain" description="AAA+ ATPase" evidence="2">
    <location>
        <begin position="414"/>
        <end position="543"/>
    </location>
</feature>
<feature type="compositionally biased region" description="Basic and acidic residues" evidence="1">
    <location>
        <begin position="7"/>
        <end position="23"/>
    </location>
</feature>
<dbReference type="Pfam" id="PF00004">
    <property type="entry name" value="AAA"/>
    <property type="match status" value="1"/>
</dbReference>
<dbReference type="SMART" id="SM00382">
    <property type="entry name" value="AAA"/>
    <property type="match status" value="1"/>
</dbReference>
<organism evidence="3 4">
    <name type="scientific">Aspergillus pseudodeflectus</name>
    <dbReference type="NCBI Taxonomy" id="176178"/>
    <lineage>
        <taxon>Eukaryota</taxon>
        <taxon>Fungi</taxon>
        <taxon>Dikarya</taxon>
        <taxon>Ascomycota</taxon>
        <taxon>Pezizomycotina</taxon>
        <taxon>Eurotiomycetes</taxon>
        <taxon>Eurotiomycetidae</taxon>
        <taxon>Eurotiales</taxon>
        <taxon>Aspergillaceae</taxon>
        <taxon>Aspergillus</taxon>
        <taxon>Aspergillus subgen. Nidulantes</taxon>
    </lineage>
</organism>
<dbReference type="PANTHER" id="PTHR46411:SF2">
    <property type="entry name" value="AAA+ ATPASE DOMAIN-CONTAINING PROTEIN"/>
    <property type="match status" value="1"/>
</dbReference>
<reference evidence="3 4" key="1">
    <citation type="submission" date="2024-07" db="EMBL/GenBank/DDBJ databases">
        <title>Section-level genome sequencing and comparative genomics of Aspergillus sections Usti and Cavernicolus.</title>
        <authorList>
            <consortium name="Lawrence Berkeley National Laboratory"/>
            <person name="Nybo J.L."/>
            <person name="Vesth T.C."/>
            <person name="Theobald S."/>
            <person name="Frisvad J.C."/>
            <person name="Larsen T.O."/>
            <person name="Kjaerboelling I."/>
            <person name="Rothschild-Mancinelli K."/>
            <person name="Lyhne E.K."/>
            <person name="Kogle M.E."/>
            <person name="Barry K."/>
            <person name="Clum A."/>
            <person name="Na H."/>
            <person name="Ledsgaard L."/>
            <person name="Lin J."/>
            <person name="Lipzen A."/>
            <person name="Kuo A."/>
            <person name="Riley R."/>
            <person name="Mondo S."/>
            <person name="LaButti K."/>
            <person name="Haridas S."/>
            <person name="Pangalinan J."/>
            <person name="Salamov A.A."/>
            <person name="Simmons B.A."/>
            <person name="Magnuson J.K."/>
            <person name="Chen J."/>
            <person name="Drula E."/>
            <person name="Henrissat B."/>
            <person name="Wiebenga A."/>
            <person name="Lubbers R.J."/>
            <person name="Gomes A.C."/>
            <person name="Macurrencykelacurrency M.R."/>
            <person name="Stajich J."/>
            <person name="Grigoriev I.V."/>
            <person name="Mortensen U.H."/>
            <person name="De vries R.P."/>
            <person name="Baker S.E."/>
            <person name="Andersen M.R."/>
        </authorList>
    </citation>
    <scope>NUCLEOTIDE SEQUENCE [LARGE SCALE GENOMIC DNA]</scope>
    <source>
        <strain evidence="3 4">CBS 756.74</strain>
    </source>
</reference>
<dbReference type="EMBL" id="JBFXLR010000073">
    <property type="protein sequence ID" value="KAL2839543.1"/>
    <property type="molecule type" value="Genomic_DNA"/>
</dbReference>
<dbReference type="InterPro" id="IPR054289">
    <property type="entry name" value="DUF7025"/>
</dbReference>
<dbReference type="Gene3D" id="3.40.50.300">
    <property type="entry name" value="P-loop containing nucleotide triphosphate hydrolases"/>
    <property type="match status" value="1"/>
</dbReference>
<comment type="caution">
    <text evidence="3">The sequence shown here is derived from an EMBL/GenBank/DDBJ whole genome shotgun (WGS) entry which is preliminary data.</text>
</comment>